<dbReference type="Proteomes" id="UP000229897">
    <property type="component" value="Chromosome"/>
</dbReference>
<organism evidence="1 2">
    <name type="scientific">Massilia violaceinigra</name>
    <dbReference type="NCBI Taxonomy" id="2045208"/>
    <lineage>
        <taxon>Bacteria</taxon>
        <taxon>Pseudomonadati</taxon>
        <taxon>Pseudomonadota</taxon>
        <taxon>Betaproteobacteria</taxon>
        <taxon>Burkholderiales</taxon>
        <taxon>Oxalobacteraceae</taxon>
        <taxon>Telluria group</taxon>
        <taxon>Massilia</taxon>
    </lineage>
</organism>
<gene>
    <name evidence="1" type="ORF">CR152_20015</name>
</gene>
<dbReference type="SUPFAM" id="SSF109604">
    <property type="entry name" value="HD-domain/PDEase-like"/>
    <property type="match status" value="1"/>
</dbReference>
<reference evidence="1" key="1">
    <citation type="submission" date="2017-10" db="EMBL/GenBank/DDBJ databases">
        <title>Massilia psychrophilum sp. nov., a novel purple-pigmented bacterium isolated from Tianshan glacier, Xinjiang Municipality, China.</title>
        <authorList>
            <person name="Wang H."/>
        </authorList>
    </citation>
    <scope>NUCLEOTIDE SEQUENCE [LARGE SCALE GENOMIC DNA]</scope>
    <source>
        <strain evidence="1">B2</strain>
    </source>
</reference>
<name>A0A2D2DNI1_9BURK</name>
<keyword evidence="2" id="KW-1185">Reference proteome</keyword>
<evidence type="ECO:0000313" key="1">
    <source>
        <dbReference type="EMBL" id="ATQ76544.1"/>
    </source>
</evidence>
<dbReference type="GO" id="GO:0008893">
    <property type="term" value="F:guanosine-3',5'-bis(diphosphate) 3'-diphosphatase activity"/>
    <property type="evidence" value="ECO:0007669"/>
    <property type="project" value="TreeGrafter"/>
</dbReference>
<dbReference type="RefSeq" id="WP_099877631.1">
    <property type="nucleotide sequence ID" value="NZ_CP024608.1"/>
</dbReference>
<dbReference type="PANTHER" id="PTHR46246">
    <property type="entry name" value="GUANOSINE-3',5'-BIS(DIPHOSPHATE) 3'-PYROPHOSPHOHYDROLASE MESH1"/>
    <property type="match status" value="1"/>
</dbReference>
<dbReference type="AlphaFoldDB" id="A0A2D2DNI1"/>
<evidence type="ECO:0000313" key="2">
    <source>
        <dbReference type="Proteomes" id="UP000229897"/>
    </source>
</evidence>
<dbReference type="Pfam" id="PF13328">
    <property type="entry name" value="HD_4"/>
    <property type="match status" value="1"/>
</dbReference>
<proteinExistence type="predicted"/>
<protein>
    <submittedName>
        <fullName evidence="1">Guanosine-3',5'-bis(Diphosphate) 3'-pyrophosphohydrolase</fullName>
    </submittedName>
</protein>
<dbReference type="InterPro" id="IPR052194">
    <property type="entry name" value="MESH1"/>
</dbReference>
<dbReference type="PANTHER" id="PTHR46246:SF1">
    <property type="entry name" value="GUANOSINE-3',5'-BIS(DIPHOSPHATE) 3'-PYROPHOSPHOHYDROLASE MESH1"/>
    <property type="match status" value="1"/>
</dbReference>
<dbReference type="KEGG" id="mass:CR152_20015"/>
<keyword evidence="1" id="KW-0378">Hydrolase</keyword>
<dbReference type="OrthoDB" id="9802385at2"/>
<dbReference type="Gene3D" id="1.10.3210.10">
    <property type="entry name" value="Hypothetical protein af1432"/>
    <property type="match status" value="1"/>
</dbReference>
<accession>A0A2D2DNI1</accession>
<sequence>MTQQIDYADQEAWLKAWRYAAQVHAQQKFPGTDMPYLVHLGMVSMELLGAHAQERIDGIGTAMQCAILHDAMEDQGVSHDTLVAEFGLAVADGVAALSKSPGLPKADAMADSLTRIRLQPKAIWCVKLADRISNLQAPPSYWPQEKISAYGQEGSVILAALGEANGYLAQRLAAKIAAYPS</sequence>
<dbReference type="EMBL" id="CP024608">
    <property type="protein sequence ID" value="ATQ76544.1"/>
    <property type="molecule type" value="Genomic_DNA"/>
</dbReference>